<dbReference type="Proteomes" id="UP000790709">
    <property type="component" value="Unassembled WGS sequence"/>
</dbReference>
<name>A0ACB8BA66_9AGAM</name>
<gene>
    <name evidence="1" type="ORF">BV22DRAFT_1094510</name>
</gene>
<accession>A0ACB8BA66</accession>
<evidence type="ECO:0000313" key="1">
    <source>
        <dbReference type="EMBL" id="KAH7922484.1"/>
    </source>
</evidence>
<sequence>MDAQLYLPASGSDETFSSFSASTSGLSSTSLTHTQLLYPSSPTFNYSDYQRHQEALDVGRSDSMSLSIEPSAPQDDRSLLHSSQLPLLPQFPQPHTMDKTSQRDSDRERATATSTTPRFNPSAMGLASCKGLSRPLTPHEQENLTHLDRLKYFLATAPSQWDPSESSRPATNSPSAGDSAGSRSAVSGQPSSSHPSMERFLLPSSEYVTCVLWSGLYHITGTDIVRALVFRFEAFGRPVKNMKKFEEGVFSDLRNLKPGVDACLEEPKSPFLDLLFKYQCIRTQKKQKVFYWFSVPHDRLFLDALERDLKREKMGLEPTTVITGEPALSFTYEPQRSLFEQFSKAQSGQDAEGELEAALRKADKAACKMNGERDERGSMLMDVINHSSTATLSQQSMKATVPTPNHPRLDAISGKPLPPALQGPNTPFFPVSIFEGSPTYKQRRKKPINKVMPTAPDMNSRSSSSDESGEGRDDSFDIGVGYGPTDRGMTAADMFITQARGEQESSVRRKKEAVLRAQDDAIKSGALALNHGAVQDASQPTLHLPSMAVDIGSFSGLPLPLDGDYVQRLSHSHHRPHSDDLVLPSYPGDIDVLSTTNGKPVTSKAFVCPLFSCGRLFKRMEHLKRHVRTHTMERPYQCDRCQKRFSRSDNLNQHLRIHTRADGLDGTSSDIGSFDADVESEGTEETDFDQIMFTSSAAFNGGLDGLSDMELCEVEVQGQVQEVPGGEEGLITARGLTQSADPASGSSDRGTSDPYYYQGPSGTVNLGSSNAQWSNSHSNTNSPHSLPSPYHADVLMSSVSAPSHRSDFDGLSLHRSAVTSTTIGPLRRHRSMTPSLMRNYDRLQTGSAPPKRGYHPYASAAQSRVSSSHSSPSSLAHPLDISTIPQLSLTDGHPLDATQPRAISSSQLRQPQSILSLDDLDLDGIYSGDMSLFDNASFETSDAFQGQIFDPRSFAVAT</sequence>
<keyword evidence="2" id="KW-1185">Reference proteome</keyword>
<proteinExistence type="predicted"/>
<dbReference type="EMBL" id="MU266483">
    <property type="protein sequence ID" value="KAH7922484.1"/>
    <property type="molecule type" value="Genomic_DNA"/>
</dbReference>
<reference evidence="1" key="1">
    <citation type="journal article" date="2021" name="New Phytol.">
        <title>Evolutionary innovations through gain and loss of genes in the ectomycorrhizal Boletales.</title>
        <authorList>
            <person name="Wu G."/>
            <person name="Miyauchi S."/>
            <person name="Morin E."/>
            <person name="Kuo A."/>
            <person name="Drula E."/>
            <person name="Varga T."/>
            <person name="Kohler A."/>
            <person name="Feng B."/>
            <person name="Cao Y."/>
            <person name="Lipzen A."/>
            <person name="Daum C."/>
            <person name="Hundley H."/>
            <person name="Pangilinan J."/>
            <person name="Johnson J."/>
            <person name="Barry K."/>
            <person name="LaButti K."/>
            <person name="Ng V."/>
            <person name="Ahrendt S."/>
            <person name="Min B."/>
            <person name="Choi I.G."/>
            <person name="Park H."/>
            <person name="Plett J.M."/>
            <person name="Magnuson J."/>
            <person name="Spatafora J.W."/>
            <person name="Nagy L.G."/>
            <person name="Henrissat B."/>
            <person name="Grigoriev I.V."/>
            <person name="Yang Z.L."/>
            <person name="Xu J."/>
            <person name="Martin F.M."/>
        </authorList>
    </citation>
    <scope>NUCLEOTIDE SEQUENCE</scope>
    <source>
        <strain evidence="1">KUC20120723A-06</strain>
    </source>
</reference>
<organism evidence="1 2">
    <name type="scientific">Leucogyrophana mollusca</name>
    <dbReference type="NCBI Taxonomy" id="85980"/>
    <lineage>
        <taxon>Eukaryota</taxon>
        <taxon>Fungi</taxon>
        <taxon>Dikarya</taxon>
        <taxon>Basidiomycota</taxon>
        <taxon>Agaricomycotina</taxon>
        <taxon>Agaricomycetes</taxon>
        <taxon>Agaricomycetidae</taxon>
        <taxon>Boletales</taxon>
        <taxon>Boletales incertae sedis</taxon>
        <taxon>Leucogyrophana</taxon>
    </lineage>
</organism>
<evidence type="ECO:0000313" key="2">
    <source>
        <dbReference type="Proteomes" id="UP000790709"/>
    </source>
</evidence>
<comment type="caution">
    <text evidence="1">The sequence shown here is derived from an EMBL/GenBank/DDBJ whole genome shotgun (WGS) entry which is preliminary data.</text>
</comment>
<protein>
    <submittedName>
        <fullName evidence="1">STE-domain-containing protein</fullName>
    </submittedName>
</protein>